<name>X1E343_9ZZZZ</name>
<dbReference type="EMBL" id="BART01024315">
    <property type="protein sequence ID" value="GAH03073.1"/>
    <property type="molecule type" value="Genomic_DNA"/>
</dbReference>
<sequence length="208" mass="24129">MNDIWDCKADEMKKGDNIRIINSITKDTYEDIDGFTHYVFSKKMFENSRYSIPSNDFKLFQKFIEGGSREYPSDGNIPTDIVAAEARIILNEIAKISKDPNAPYHKDAVESMKNGKFALVRGTVKLYLGKYTSRDWRRKRFTDDIDLWIYKIDLLEHVLKLNGWVKDKITKEWEKTVYWKNPFSLGTKEHVLIASNDVNQGLDFGAGT</sequence>
<organism evidence="1">
    <name type="scientific">marine sediment metagenome</name>
    <dbReference type="NCBI Taxonomy" id="412755"/>
    <lineage>
        <taxon>unclassified sequences</taxon>
        <taxon>metagenomes</taxon>
        <taxon>ecological metagenomes</taxon>
    </lineage>
</organism>
<proteinExistence type="predicted"/>
<protein>
    <submittedName>
        <fullName evidence="1">Uncharacterized protein</fullName>
    </submittedName>
</protein>
<accession>X1E343</accession>
<feature type="non-terminal residue" evidence="1">
    <location>
        <position position="208"/>
    </location>
</feature>
<comment type="caution">
    <text evidence="1">The sequence shown here is derived from an EMBL/GenBank/DDBJ whole genome shotgun (WGS) entry which is preliminary data.</text>
</comment>
<evidence type="ECO:0000313" key="1">
    <source>
        <dbReference type="EMBL" id="GAH03073.1"/>
    </source>
</evidence>
<dbReference type="AlphaFoldDB" id="X1E343"/>
<gene>
    <name evidence="1" type="ORF">S01H4_43967</name>
</gene>
<reference evidence="1" key="1">
    <citation type="journal article" date="2014" name="Front. Microbiol.">
        <title>High frequency of phylogenetically diverse reductive dehalogenase-homologous genes in deep subseafloor sedimentary metagenomes.</title>
        <authorList>
            <person name="Kawai M."/>
            <person name="Futagami T."/>
            <person name="Toyoda A."/>
            <person name="Takaki Y."/>
            <person name="Nishi S."/>
            <person name="Hori S."/>
            <person name="Arai W."/>
            <person name="Tsubouchi T."/>
            <person name="Morono Y."/>
            <person name="Uchiyama I."/>
            <person name="Ito T."/>
            <person name="Fujiyama A."/>
            <person name="Inagaki F."/>
            <person name="Takami H."/>
        </authorList>
    </citation>
    <scope>NUCLEOTIDE SEQUENCE</scope>
    <source>
        <strain evidence="1">Expedition CK06-06</strain>
    </source>
</reference>